<keyword evidence="3" id="KW-1185">Reference proteome</keyword>
<gene>
    <name evidence="2" type="ORF">Sfulv_54940</name>
</gene>
<sequence>MVRTTAQAEAMAMVRTSHSDMGISGDQREERGRRTATANTAGAVITKVSETSDGPPRGAFRVVLR</sequence>
<evidence type="ECO:0000256" key="1">
    <source>
        <dbReference type="SAM" id="MobiDB-lite"/>
    </source>
</evidence>
<dbReference type="AlphaFoldDB" id="A0A7J0CFJ7"/>
<evidence type="ECO:0000313" key="2">
    <source>
        <dbReference type="EMBL" id="GFN00684.1"/>
    </source>
</evidence>
<accession>A0A7J0CFJ7</accession>
<comment type="caution">
    <text evidence="2">The sequence shown here is derived from an EMBL/GenBank/DDBJ whole genome shotgun (WGS) entry which is preliminary data.</text>
</comment>
<feature type="region of interest" description="Disordered" evidence="1">
    <location>
        <begin position="1"/>
        <end position="42"/>
    </location>
</feature>
<evidence type="ECO:0000313" key="3">
    <source>
        <dbReference type="Proteomes" id="UP000498980"/>
    </source>
</evidence>
<reference evidence="2 3" key="1">
    <citation type="submission" date="2020-05" db="EMBL/GenBank/DDBJ databases">
        <title>Whole genome shotgun sequence of Streptomyces fulvorobeus NBRC 15897.</title>
        <authorList>
            <person name="Komaki H."/>
            <person name="Tamura T."/>
        </authorList>
    </citation>
    <scope>NUCLEOTIDE SEQUENCE [LARGE SCALE GENOMIC DNA]</scope>
    <source>
        <strain evidence="2 3">NBRC 15897</strain>
    </source>
</reference>
<proteinExistence type="predicted"/>
<organism evidence="2 3">
    <name type="scientific">Streptomyces fulvorobeus</name>
    <dbReference type="NCBI Taxonomy" id="284028"/>
    <lineage>
        <taxon>Bacteria</taxon>
        <taxon>Bacillati</taxon>
        <taxon>Actinomycetota</taxon>
        <taxon>Actinomycetes</taxon>
        <taxon>Kitasatosporales</taxon>
        <taxon>Streptomycetaceae</taxon>
        <taxon>Streptomyces</taxon>
    </lineage>
</organism>
<dbReference type="Proteomes" id="UP000498980">
    <property type="component" value="Unassembled WGS sequence"/>
</dbReference>
<name>A0A7J0CFJ7_9ACTN</name>
<dbReference type="EMBL" id="BLWC01000001">
    <property type="protein sequence ID" value="GFN00684.1"/>
    <property type="molecule type" value="Genomic_DNA"/>
</dbReference>
<protein>
    <submittedName>
        <fullName evidence="2">Uncharacterized protein</fullName>
    </submittedName>
</protein>